<dbReference type="AlphaFoldDB" id="A0A6A5UUJ0"/>
<keyword evidence="2" id="KW-1185">Reference proteome</keyword>
<dbReference type="Proteomes" id="UP000800036">
    <property type="component" value="Unassembled WGS sequence"/>
</dbReference>
<evidence type="ECO:0000313" key="1">
    <source>
        <dbReference type="EMBL" id="KAF1968060.1"/>
    </source>
</evidence>
<sequence>MFPATCAWHPMYLSSCLLYAAQNDGARLLPRYRTARGALFALSEEDAPSEGMTRTQVHHRGSHSASFSVLISVPRWKLRPIDVASRAMLCCHVIDPLISDLIVGLFIDIAALPMDVSLATIILVYNTWVAAAHARRLNAESISSSTATPLHIVSSMQMQMQVSAHLQCALSSVHFGTYARPPFSPGPSDGPYPPSGLKEFATQFLALPSESLQNPHCALQQNYYRPKKAGPCFVCICTAHCVRYPSSATTYRLREARSLKSLPQAIHLETEIDKAEHRT</sequence>
<proteinExistence type="predicted"/>
<protein>
    <submittedName>
        <fullName evidence="1">Uncharacterized protein</fullName>
    </submittedName>
</protein>
<reference evidence="1" key="1">
    <citation type="journal article" date="2020" name="Stud. Mycol.">
        <title>101 Dothideomycetes genomes: a test case for predicting lifestyles and emergence of pathogens.</title>
        <authorList>
            <person name="Haridas S."/>
            <person name="Albert R."/>
            <person name="Binder M."/>
            <person name="Bloem J."/>
            <person name="Labutti K."/>
            <person name="Salamov A."/>
            <person name="Andreopoulos B."/>
            <person name="Baker S."/>
            <person name="Barry K."/>
            <person name="Bills G."/>
            <person name="Bluhm B."/>
            <person name="Cannon C."/>
            <person name="Castanera R."/>
            <person name="Culley D."/>
            <person name="Daum C."/>
            <person name="Ezra D."/>
            <person name="Gonzalez J."/>
            <person name="Henrissat B."/>
            <person name="Kuo A."/>
            <person name="Liang C."/>
            <person name="Lipzen A."/>
            <person name="Lutzoni F."/>
            <person name="Magnuson J."/>
            <person name="Mondo S."/>
            <person name="Nolan M."/>
            <person name="Ohm R."/>
            <person name="Pangilinan J."/>
            <person name="Park H.-J."/>
            <person name="Ramirez L."/>
            <person name="Alfaro M."/>
            <person name="Sun H."/>
            <person name="Tritt A."/>
            <person name="Yoshinaga Y."/>
            <person name="Zwiers L.-H."/>
            <person name="Turgeon B."/>
            <person name="Goodwin S."/>
            <person name="Spatafora J."/>
            <person name="Crous P."/>
            <person name="Grigoriev I."/>
        </authorList>
    </citation>
    <scope>NUCLEOTIDE SEQUENCE</scope>
    <source>
        <strain evidence="1">CBS 107.79</strain>
    </source>
</reference>
<accession>A0A6A5UUJ0</accession>
<organism evidence="1 2">
    <name type="scientific">Bimuria novae-zelandiae CBS 107.79</name>
    <dbReference type="NCBI Taxonomy" id="1447943"/>
    <lineage>
        <taxon>Eukaryota</taxon>
        <taxon>Fungi</taxon>
        <taxon>Dikarya</taxon>
        <taxon>Ascomycota</taxon>
        <taxon>Pezizomycotina</taxon>
        <taxon>Dothideomycetes</taxon>
        <taxon>Pleosporomycetidae</taxon>
        <taxon>Pleosporales</taxon>
        <taxon>Massarineae</taxon>
        <taxon>Didymosphaeriaceae</taxon>
        <taxon>Bimuria</taxon>
    </lineage>
</organism>
<evidence type="ECO:0000313" key="2">
    <source>
        <dbReference type="Proteomes" id="UP000800036"/>
    </source>
</evidence>
<gene>
    <name evidence="1" type="ORF">BU23DRAFT_572734</name>
</gene>
<dbReference type="EMBL" id="ML976725">
    <property type="protein sequence ID" value="KAF1968060.1"/>
    <property type="molecule type" value="Genomic_DNA"/>
</dbReference>
<name>A0A6A5UUJ0_9PLEO</name>